<evidence type="ECO:0000313" key="4">
    <source>
        <dbReference type="Proteomes" id="UP001190700"/>
    </source>
</evidence>
<dbReference type="Gene3D" id="3.30.420.10">
    <property type="entry name" value="Ribonuclease H-like superfamily/Ribonuclease H"/>
    <property type="match status" value="1"/>
</dbReference>
<dbReference type="InterPro" id="IPR012337">
    <property type="entry name" value="RNaseH-like_sf"/>
</dbReference>
<protein>
    <submittedName>
        <fullName evidence="3">Uncharacterized protein</fullName>
    </submittedName>
</protein>
<dbReference type="Proteomes" id="UP001190700">
    <property type="component" value="Unassembled WGS sequence"/>
</dbReference>
<evidence type="ECO:0000313" key="3">
    <source>
        <dbReference type="EMBL" id="KAK3271366.1"/>
    </source>
</evidence>
<comment type="caution">
    <text evidence="3">The sequence shown here is derived from an EMBL/GenBank/DDBJ whole genome shotgun (WGS) entry which is preliminary data.</text>
</comment>
<feature type="compositionally biased region" description="Basic and acidic residues" evidence="2">
    <location>
        <begin position="403"/>
        <end position="425"/>
    </location>
</feature>
<proteinExistence type="inferred from homology"/>
<accession>A0AAE0L422</accession>
<sequence>MGTFSNGLLGDGRFHPTGCWGWAPSNGRCVYPGAAGDGRSSNGLLGMGVSSNGLLAPCGGVPPEERRGDETHAGFVVTKIDNGDSSRWPELELTRATQETIGTILAEQHQRKSQQLESLSGFSVVFDMLGKCGKPGVGHNMMLDLLYSMENFKAPLPPTWQEFRNAVQTSFPAGFYDTKHIARQEGDRFEQSTALGDVYTTLFEEEPLFGGDPPPPVTHAPGFDRYRDCDANGGGPAHEAGYDAFMTGAVFARLAFQQPNYTFQLNKSTTDACALPPNKYESTWNSIHLMQSCFPHAQLAGPEPEGMHSDVLFLQHFPAFTSQTALREWCMEVGAPLHRVLFKSETCALVVLSRAAEKTTHLTKEVMQETLQRHQSGEWKHVTVSDYAAYEEWKAALAPPEESPERPASKKRRRVEDLEARDKRQSLNSWCSIQ</sequence>
<name>A0AAE0L422_9CHLO</name>
<dbReference type="GO" id="GO:0003723">
    <property type="term" value="F:RNA binding"/>
    <property type="evidence" value="ECO:0007669"/>
    <property type="project" value="TreeGrafter"/>
</dbReference>
<gene>
    <name evidence="3" type="ORF">CYMTET_20276</name>
</gene>
<dbReference type="PANTHER" id="PTHR15092">
    <property type="entry name" value="POLY A -SPECIFIC RIBONUCLEASE/TARGET OF EGR1, MEMBER 1"/>
    <property type="match status" value="1"/>
</dbReference>
<dbReference type="SUPFAM" id="SSF53098">
    <property type="entry name" value="Ribonuclease H-like"/>
    <property type="match status" value="1"/>
</dbReference>
<dbReference type="InterPro" id="IPR036397">
    <property type="entry name" value="RNaseH_sf"/>
</dbReference>
<evidence type="ECO:0000256" key="1">
    <source>
        <dbReference type="ARBA" id="ARBA00008372"/>
    </source>
</evidence>
<dbReference type="GO" id="GO:0000175">
    <property type="term" value="F:3'-5'-RNA exonuclease activity"/>
    <property type="evidence" value="ECO:0007669"/>
    <property type="project" value="TreeGrafter"/>
</dbReference>
<organism evidence="3 4">
    <name type="scientific">Cymbomonas tetramitiformis</name>
    <dbReference type="NCBI Taxonomy" id="36881"/>
    <lineage>
        <taxon>Eukaryota</taxon>
        <taxon>Viridiplantae</taxon>
        <taxon>Chlorophyta</taxon>
        <taxon>Pyramimonadophyceae</taxon>
        <taxon>Pyramimonadales</taxon>
        <taxon>Pyramimonadaceae</taxon>
        <taxon>Cymbomonas</taxon>
    </lineage>
</organism>
<reference evidence="3 4" key="1">
    <citation type="journal article" date="2015" name="Genome Biol. Evol.">
        <title>Comparative Genomics of a Bacterivorous Green Alga Reveals Evolutionary Causalities and Consequences of Phago-Mixotrophic Mode of Nutrition.</title>
        <authorList>
            <person name="Burns J.A."/>
            <person name="Paasch A."/>
            <person name="Narechania A."/>
            <person name="Kim E."/>
        </authorList>
    </citation>
    <scope>NUCLEOTIDE SEQUENCE [LARGE SCALE GENOMIC DNA]</scope>
    <source>
        <strain evidence="3 4">PLY_AMNH</strain>
    </source>
</reference>
<dbReference type="PANTHER" id="PTHR15092:SF47">
    <property type="entry name" value="POLY(A)-SPECIFIC EXORIBONUCLEASE PARN"/>
    <property type="match status" value="1"/>
</dbReference>
<evidence type="ECO:0000256" key="2">
    <source>
        <dbReference type="SAM" id="MobiDB-lite"/>
    </source>
</evidence>
<comment type="similarity">
    <text evidence="1">Belongs to the CAF1 family.</text>
</comment>
<dbReference type="InterPro" id="IPR006941">
    <property type="entry name" value="RNase_CAF1"/>
</dbReference>
<keyword evidence="4" id="KW-1185">Reference proteome</keyword>
<dbReference type="Pfam" id="PF04857">
    <property type="entry name" value="CAF1"/>
    <property type="match status" value="1"/>
</dbReference>
<dbReference type="EMBL" id="LGRX02009808">
    <property type="protein sequence ID" value="KAK3271366.1"/>
    <property type="molecule type" value="Genomic_DNA"/>
</dbReference>
<feature type="region of interest" description="Disordered" evidence="2">
    <location>
        <begin position="397"/>
        <end position="434"/>
    </location>
</feature>
<dbReference type="InterPro" id="IPR051181">
    <property type="entry name" value="CAF1_poly(A)_ribonucleases"/>
</dbReference>
<dbReference type="AlphaFoldDB" id="A0AAE0L422"/>